<proteinExistence type="predicted"/>
<comment type="caution">
    <text evidence="1">The sequence shown here is derived from an EMBL/GenBank/DDBJ whole genome shotgun (WGS) entry which is preliminary data.</text>
</comment>
<dbReference type="RefSeq" id="WP_285884186.1">
    <property type="nucleotide sequence ID" value="NZ_JARFYN010000077.1"/>
</dbReference>
<name>A0ABT7KP07_9HYPH</name>
<reference evidence="1" key="1">
    <citation type="submission" date="2023-06" db="EMBL/GenBank/DDBJ databases">
        <title>Phylogenetic Diversity of Rhizobium strains.</title>
        <authorList>
            <person name="Moura F.T."/>
            <person name="Helene L.C.F."/>
            <person name="Hungria M."/>
        </authorList>
    </citation>
    <scope>NUCLEOTIDE SEQUENCE</scope>
    <source>
        <strain evidence="1">CCGE524</strain>
    </source>
</reference>
<evidence type="ECO:0000313" key="1">
    <source>
        <dbReference type="EMBL" id="MDL2410349.1"/>
    </source>
</evidence>
<gene>
    <name evidence="1" type="ORF">PY650_33070</name>
</gene>
<sequence length="65" mass="7287">MNKAISYPVSPEVSSVTMSSITVRELILSSDSLLLLKAYDGVFSAITERTGFRELWHLAHRFLTT</sequence>
<dbReference type="EMBL" id="JARFYN010000077">
    <property type="protein sequence ID" value="MDL2410349.1"/>
    <property type="molecule type" value="Genomic_DNA"/>
</dbReference>
<evidence type="ECO:0000313" key="2">
    <source>
        <dbReference type="Proteomes" id="UP001172630"/>
    </source>
</evidence>
<organism evidence="1 2">
    <name type="scientific">Rhizobium calliandrae</name>
    <dbReference type="NCBI Taxonomy" id="1312182"/>
    <lineage>
        <taxon>Bacteria</taxon>
        <taxon>Pseudomonadati</taxon>
        <taxon>Pseudomonadota</taxon>
        <taxon>Alphaproteobacteria</taxon>
        <taxon>Hyphomicrobiales</taxon>
        <taxon>Rhizobiaceae</taxon>
        <taxon>Rhizobium/Agrobacterium group</taxon>
        <taxon>Rhizobium</taxon>
    </lineage>
</organism>
<keyword evidence="2" id="KW-1185">Reference proteome</keyword>
<accession>A0ABT7KP07</accession>
<dbReference type="Proteomes" id="UP001172630">
    <property type="component" value="Unassembled WGS sequence"/>
</dbReference>
<protein>
    <submittedName>
        <fullName evidence="1">Uncharacterized protein</fullName>
    </submittedName>
</protein>